<sequence length="186" mass="21072">MRVLAKDRYAMASRRREGPTLFKITLPLHKLRPASKLEAVGNMARMEKDVNKNAFLDQTLTGEDAASSSSSCGARPRSIVGEFRFQGHPDIIDDNETGEDKTDDEGVCMATCASPKRVRAQRNMRRAFGQGHRAAMNHSSAWWHEDSFTRSRHTGEVLQRFSPRQQIWSAPDPLPLHVLPRTEMER</sequence>
<evidence type="ECO:0000313" key="1">
    <source>
        <dbReference type="EMBL" id="PTB70598.1"/>
    </source>
</evidence>
<gene>
    <name evidence="1" type="ORF">BBK36DRAFT_1174853</name>
</gene>
<proteinExistence type="predicted"/>
<organism evidence="1 2">
    <name type="scientific">Trichoderma citrinoviride</name>
    <dbReference type="NCBI Taxonomy" id="58853"/>
    <lineage>
        <taxon>Eukaryota</taxon>
        <taxon>Fungi</taxon>
        <taxon>Dikarya</taxon>
        <taxon>Ascomycota</taxon>
        <taxon>Pezizomycotina</taxon>
        <taxon>Sordariomycetes</taxon>
        <taxon>Hypocreomycetidae</taxon>
        <taxon>Hypocreales</taxon>
        <taxon>Hypocreaceae</taxon>
        <taxon>Trichoderma</taxon>
    </lineage>
</organism>
<dbReference type="Proteomes" id="UP000241546">
    <property type="component" value="Unassembled WGS sequence"/>
</dbReference>
<protein>
    <submittedName>
        <fullName evidence="1">Uncharacterized protein</fullName>
    </submittedName>
</protein>
<keyword evidence="2" id="KW-1185">Reference proteome</keyword>
<reference evidence="2" key="1">
    <citation type="submission" date="2016-07" db="EMBL/GenBank/DDBJ databases">
        <title>Multiple horizontal gene transfer events from other fungi enriched the ability of initially mycotrophic Trichoderma (Ascomycota) to feed on dead plant biomass.</title>
        <authorList>
            <consortium name="DOE Joint Genome Institute"/>
            <person name="Atanasova L."/>
            <person name="Chenthamara K."/>
            <person name="Zhang J."/>
            <person name="Grujic M."/>
            <person name="Henrissat B."/>
            <person name="Kuo A."/>
            <person name="Aerts A."/>
            <person name="Salamov A."/>
            <person name="Lipzen A."/>
            <person name="Labutti K."/>
            <person name="Barry K."/>
            <person name="Miao Y."/>
            <person name="Rahimi M.J."/>
            <person name="Shen Q."/>
            <person name="Grigoriev I.V."/>
            <person name="Kubicek C.P."/>
            <person name="Druzhinina I.S."/>
        </authorList>
    </citation>
    <scope>NUCLEOTIDE SEQUENCE [LARGE SCALE GENOMIC DNA]</scope>
    <source>
        <strain evidence="2">TUCIM 6016</strain>
    </source>
</reference>
<name>A0A2T4BMR0_9HYPO</name>
<dbReference type="GeneID" id="36604056"/>
<accession>A0A2T4BMR0</accession>
<dbReference type="EMBL" id="KZ680207">
    <property type="protein sequence ID" value="PTB70598.1"/>
    <property type="molecule type" value="Genomic_DNA"/>
</dbReference>
<dbReference type="RefSeq" id="XP_024753918.1">
    <property type="nucleotide sequence ID" value="XM_024895938.1"/>
</dbReference>
<dbReference type="AlphaFoldDB" id="A0A2T4BMR0"/>
<evidence type="ECO:0000313" key="2">
    <source>
        <dbReference type="Proteomes" id="UP000241546"/>
    </source>
</evidence>